<dbReference type="InterPro" id="IPR017734">
    <property type="entry name" value="T6SS_SciN"/>
</dbReference>
<dbReference type="Gene3D" id="2.60.40.4150">
    <property type="entry name" value="Type VI secretion system, lipoprotein SciN"/>
    <property type="match status" value="1"/>
</dbReference>
<dbReference type="InterPro" id="IPR038706">
    <property type="entry name" value="Type_VI_SciN-like_sf"/>
</dbReference>
<evidence type="ECO:0000313" key="2">
    <source>
        <dbReference type="EMBL" id="MFC3680105.1"/>
    </source>
</evidence>
<protein>
    <submittedName>
        <fullName evidence="2">Type VI secretion lipoprotein TssJ</fullName>
    </submittedName>
</protein>
<keyword evidence="2" id="KW-0449">Lipoprotein</keyword>
<name>A0ABV7VRE6_9GAMM</name>
<dbReference type="RefSeq" id="WP_376865950.1">
    <property type="nucleotide sequence ID" value="NZ_JBHRYB010000005.1"/>
</dbReference>
<feature type="signal peptide" evidence="1">
    <location>
        <begin position="1"/>
        <end position="18"/>
    </location>
</feature>
<comment type="caution">
    <text evidence="2">The sequence shown here is derived from an EMBL/GenBank/DDBJ whole genome shotgun (WGS) entry which is preliminary data.</text>
</comment>
<evidence type="ECO:0000313" key="3">
    <source>
        <dbReference type="Proteomes" id="UP001595722"/>
    </source>
</evidence>
<keyword evidence="3" id="KW-1185">Reference proteome</keyword>
<sequence>MKFFTLILSFLLASCASKTILEVAPEDWTYHDRAIHVHTTAPTDLNSISGRPHTLMIGVFQLNDPNTFQGLSATREGAVKLLNEGRVDDTVAQFDRLIIQSGEEKVISIDRAQSAMYVGLISGYFGLNTELDVHIFNIPVKAAKRGAVDLVLANLGLIADEAKAIPDEMYIDIALGRKSTREINLVSQEDTKFF</sequence>
<reference evidence="3" key="1">
    <citation type="journal article" date="2019" name="Int. J. Syst. Evol. Microbiol.">
        <title>The Global Catalogue of Microorganisms (GCM) 10K type strain sequencing project: providing services to taxonomists for standard genome sequencing and annotation.</title>
        <authorList>
            <consortium name="The Broad Institute Genomics Platform"/>
            <consortium name="The Broad Institute Genome Sequencing Center for Infectious Disease"/>
            <person name="Wu L."/>
            <person name="Ma J."/>
        </authorList>
    </citation>
    <scope>NUCLEOTIDE SEQUENCE [LARGE SCALE GENOMIC DNA]</scope>
    <source>
        <strain evidence="3">KCTC 42424</strain>
    </source>
</reference>
<accession>A0ABV7VRE6</accession>
<dbReference type="Pfam" id="PF12790">
    <property type="entry name" value="T6SS-SciN"/>
    <property type="match status" value="1"/>
</dbReference>
<organism evidence="2 3">
    <name type="scientific">Bacterioplanoides pacificum</name>
    <dbReference type="NCBI Taxonomy" id="1171596"/>
    <lineage>
        <taxon>Bacteria</taxon>
        <taxon>Pseudomonadati</taxon>
        <taxon>Pseudomonadota</taxon>
        <taxon>Gammaproteobacteria</taxon>
        <taxon>Oceanospirillales</taxon>
        <taxon>Oceanospirillaceae</taxon>
        <taxon>Bacterioplanoides</taxon>
    </lineage>
</organism>
<proteinExistence type="predicted"/>
<dbReference type="Proteomes" id="UP001595722">
    <property type="component" value="Unassembled WGS sequence"/>
</dbReference>
<dbReference type="PROSITE" id="PS51257">
    <property type="entry name" value="PROKAR_LIPOPROTEIN"/>
    <property type="match status" value="1"/>
</dbReference>
<gene>
    <name evidence="2" type="ORF">ACFOMG_08290</name>
</gene>
<evidence type="ECO:0000256" key="1">
    <source>
        <dbReference type="SAM" id="SignalP"/>
    </source>
</evidence>
<dbReference type="EMBL" id="JBHRYB010000005">
    <property type="protein sequence ID" value="MFC3680105.1"/>
    <property type="molecule type" value="Genomic_DNA"/>
</dbReference>
<feature type="chain" id="PRO_5045770005" evidence="1">
    <location>
        <begin position="19"/>
        <end position="194"/>
    </location>
</feature>
<keyword evidence="1" id="KW-0732">Signal</keyword>